<dbReference type="EMBL" id="JAIWYP010000003">
    <property type="protein sequence ID" value="KAH3858456.1"/>
    <property type="molecule type" value="Genomic_DNA"/>
</dbReference>
<dbReference type="AlphaFoldDB" id="A0A9D4LI94"/>
<proteinExistence type="predicted"/>
<organism evidence="1 2">
    <name type="scientific">Dreissena polymorpha</name>
    <name type="common">Zebra mussel</name>
    <name type="synonym">Mytilus polymorpha</name>
    <dbReference type="NCBI Taxonomy" id="45954"/>
    <lineage>
        <taxon>Eukaryota</taxon>
        <taxon>Metazoa</taxon>
        <taxon>Spiralia</taxon>
        <taxon>Lophotrochozoa</taxon>
        <taxon>Mollusca</taxon>
        <taxon>Bivalvia</taxon>
        <taxon>Autobranchia</taxon>
        <taxon>Heteroconchia</taxon>
        <taxon>Euheterodonta</taxon>
        <taxon>Imparidentia</taxon>
        <taxon>Neoheterodontei</taxon>
        <taxon>Myida</taxon>
        <taxon>Dreissenoidea</taxon>
        <taxon>Dreissenidae</taxon>
        <taxon>Dreissena</taxon>
    </lineage>
</organism>
<keyword evidence="2" id="KW-1185">Reference proteome</keyword>
<gene>
    <name evidence="1" type="ORF">DPMN_101079</name>
</gene>
<evidence type="ECO:0000313" key="2">
    <source>
        <dbReference type="Proteomes" id="UP000828390"/>
    </source>
</evidence>
<sequence>MKPADPNEYIRIFHWLMREKFPITLATSLRGCSSVHCKEFQTTFCMFIRLIDNKLSAQLKIRVKSQLTEYQCQYSVTKPSGEDILSYP</sequence>
<accession>A0A9D4LI94</accession>
<comment type="caution">
    <text evidence="1">The sequence shown here is derived from an EMBL/GenBank/DDBJ whole genome shotgun (WGS) entry which is preliminary data.</text>
</comment>
<reference evidence="1" key="1">
    <citation type="journal article" date="2019" name="bioRxiv">
        <title>The Genome of the Zebra Mussel, Dreissena polymorpha: A Resource for Invasive Species Research.</title>
        <authorList>
            <person name="McCartney M.A."/>
            <person name="Auch B."/>
            <person name="Kono T."/>
            <person name="Mallez S."/>
            <person name="Zhang Y."/>
            <person name="Obille A."/>
            <person name="Becker A."/>
            <person name="Abrahante J.E."/>
            <person name="Garbe J."/>
            <person name="Badalamenti J.P."/>
            <person name="Herman A."/>
            <person name="Mangelson H."/>
            <person name="Liachko I."/>
            <person name="Sullivan S."/>
            <person name="Sone E.D."/>
            <person name="Koren S."/>
            <person name="Silverstein K.A.T."/>
            <person name="Beckman K.B."/>
            <person name="Gohl D.M."/>
        </authorList>
    </citation>
    <scope>NUCLEOTIDE SEQUENCE</scope>
    <source>
        <strain evidence="1">Duluth1</strain>
        <tissue evidence="1">Whole animal</tissue>
    </source>
</reference>
<protein>
    <submittedName>
        <fullName evidence="1">Uncharacterized protein</fullName>
    </submittedName>
</protein>
<evidence type="ECO:0000313" key="1">
    <source>
        <dbReference type="EMBL" id="KAH3858456.1"/>
    </source>
</evidence>
<name>A0A9D4LI94_DREPO</name>
<reference evidence="1" key="2">
    <citation type="submission" date="2020-11" db="EMBL/GenBank/DDBJ databases">
        <authorList>
            <person name="McCartney M.A."/>
            <person name="Auch B."/>
            <person name="Kono T."/>
            <person name="Mallez S."/>
            <person name="Becker A."/>
            <person name="Gohl D.M."/>
            <person name="Silverstein K.A.T."/>
            <person name="Koren S."/>
            <person name="Bechman K.B."/>
            <person name="Herman A."/>
            <person name="Abrahante J.E."/>
            <person name="Garbe J."/>
        </authorList>
    </citation>
    <scope>NUCLEOTIDE SEQUENCE</scope>
    <source>
        <strain evidence="1">Duluth1</strain>
        <tissue evidence="1">Whole animal</tissue>
    </source>
</reference>
<dbReference type="Proteomes" id="UP000828390">
    <property type="component" value="Unassembled WGS sequence"/>
</dbReference>